<proteinExistence type="predicted"/>
<sequence length="147" mass="16397">MHTKRPRKRSTVNFEINGTRITPVKSIRYLGVILSERLNFGEHIKKTSEKAEKKMSALTRILPNIGGPGMPGRRILYGVVESVILYAAPVWYMALDIHRNLERLQSVQRRALLKVASGYRTISTAAIQVITGIPPNRNTSGGETSLT</sequence>
<feature type="transmembrane region" description="Helical" evidence="1">
    <location>
        <begin position="75"/>
        <end position="94"/>
    </location>
</feature>
<evidence type="ECO:0000313" key="3">
    <source>
        <dbReference type="Proteomes" id="UP001162164"/>
    </source>
</evidence>
<keyword evidence="3" id="KW-1185">Reference proteome</keyword>
<name>A0ABQ9IVX5_9CUCU</name>
<dbReference type="Proteomes" id="UP001162164">
    <property type="component" value="Unassembled WGS sequence"/>
</dbReference>
<keyword evidence="1" id="KW-1133">Transmembrane helix</keyword>
<gene>
    <name evidence="2" type="ORF">NQ317_001949</name>
</gene>
<keyword evidence="1" id="KW-0812">Transmembrane</keyword>
<reference evidence="2" key="1">
    <citation type="journal article" date="2023" name="Insect Mol. Biol.">
        <title>Genome sequencing provides insights into the evolution of gene families encoding plant cell wall-degrading enzymes in longhorned beetles.</title>
        <authorList>
            <person name="Shin N.R."/>
            <person name="Okamura Y."/>
            <person name="Kirsch R."/>
            <person name="Pauchet Y."/>
        </authorList>
    </citation>
    <scope>NUCLEOTIDE SEQUENCE</scope>
    <source>
        <strain evidence="2">MMC_N1</strain>
    </source>
</reference>
<evidence type="ECO:0008006" key="4">
    <source>
        <dbReference type="Google" id="ProtNLM"/>
    </source>
</evidence>
<comment type="caution">
    <text evidence="2">The sequence shown here is derived from an EMBL/GenBank/DDBJ whole genome shotgun (WGS) entry which is preliminary data.</text>
</comment>
<dbReference type="EMBL" id="JAPWTJ010002215">
    <property type="protein sequence ID" value="KAJ8967279.1"/>
    <property type="molecule type" value="Genomic_DNA"/>
</dbReference>
<protein>
    <recommendedName>
        <fullName evidence="4">Reverse transcriptase domain-containing protein</fullName>
    </recommendedName>
</protein>
<evidence type="ECO:0000313" key="2">
    <source>
        <dbReference type="EMBL" id="KAJ8967279.1"/>
    </source>
</evidence>
<keyword evidence="1" id="KW-0472">Membrane</keyword>
<accession>A0ABQ9IVX5</accession>
<evidence type="ECO:0000256" key="1">
    <source>
        <dbReference type="SAM" id="Phobius"/>
    </source>
</evidence>
<organism evidence="2 3">
    <name type="scientific">Molorchus minor</name>
    <dbReference type="NCBI Taxonomy" id="1323400"/>
    <lineage>
        <taxon>Eukaryota</taxon>
        <taxon>Metazoa</taxon>
        <taxon>Ecdysozoa</taxon>
        <taxon>Arthropoda</taxon>
        <taxon>Hexapoda</taxon>
        <taxon>Insecta</taxon>
        <taxon>Pterygota</taxon>
        <taxon>Neoptera</taxon>
        <taxon>Endopterygota</taxon>
        <taxon>Coleoptera</taxon>
        <taxon>Polyphaga</taxon>
        <taxon>Cucujiformia</taxon>
        <taxon>Chrysomeloidea</taxon>
        <taxon>Cerambycidae</taxon>
        <taxon>Lamiinae</taxon>
        <taxon>Monochamini</taxon>
        <taxon>Molorchus</taxon>
    </lineage>
</organism>